<keyword evidence="2 5" id="KW-0238">DNA-binding</keyword>
<dbReference type="RefSeq" id="WP_126039091.1">
    <property type="nucleotide sequence ID" value="NZ_CP034438.1"/>
</dbReference>
<dbReference type="Pfam" id="PF02650">
    <property type="entry name" value="HTH_WhiA"/>
    <property type="match status" value="1"/>
</dbReference>
<dbReference type="FunFam" id="3.10.28.10:FF:000001">
    <property type="entry name" value="Probable cell division protein WhiA"/>
    <property type="match status" value="1"/>
</dbReference>
<name>A0A3Q8WUC2_9ACTO</name>
<feature type="domain" description="Sporulation transcription regulator WhiA N-terminal" evidence="7">
    <location>
        <begin position="22"/>
        <end position="104"/>
    </location>
</feature>
<dbReference type="AlphaFoldDB" id="A0A3Q8WUC2"/>
<dbReference type="Pfam" id="PF10298">
    <property type="entry name" value="WhiA_N"/>
    <property type="match status" value="1"/>
</dbReference>
<dbReference type="PANTHER" id="PTHR37307:SF1">
    <property type="entry name" value="CELL DIVISION PROTEIN WHIA-RELATED"/>
    <property type="match status" value="1"/>
</dbReference>
<feature type="domain" description="Sporulation regulator WhiA C-terminal" evidence="6">
    <location>
        <begin position="221"/>
        <end position="303"/>
    </location>
</feature>
<dbReference type="GO" id="GO:0003677">
    <property type="term" value="F:DNA binding"/>
    <property type="evidence" value="ECO:0007669"/>
    <property type="project" value="UniProtKB-UniRule"/>
</dbReference>
<comment type="similarity">
    <text evidence="5">Belongs to the WhiA family.</text>
</comment>
<dbReference type="Pfam" id="PF14527">
    <property type="entry name" value="LAGLIDADG_WhiA"/>
    <property type="match status" value="1"/>
</dbReference>
<evidence type="ECO:0000256" key="1">
    <source>
        <dbReference type="ARBA" id="ARBA00022618"/>
    </source>
</evidence>
<evidence type="ECO:0000256" key="5">
    <source>
        <dbReference type="HAMAP-Rule" id="MF_01420"/>
    </source>
</evidence>
<dbReference type="HAMAP" id="MF_01420">
    <property type="entry name" value="HTH_type_WhiA"/>
    <property type="match status" value="1"/>
</dbReference>
<feature type="domain" description="WhiA LAGLIDADG-like" evidence="8">
    <location>
        <begin position="127"/>
        <end position="217"/>
    </location>
</feature>
<accession>A0A3Q8WUC2</accession>
<dbReference type="EMBL" id="CP034438">
    <property type="protein sequence ID" value="AZN29404.1"/>
    <property type="molecule type" value="Genomic_DNA"/>
</dbReference>
<evidence type="ECO:0000313" key="10">
    <source>
        <dbReference type="Proteomes" id="UP000270021"/>
    </source>
</evidence>
<sequence length="332" mass="35980">MSALTASVKDELVGVEASMASAAVAEIATVFRFAGGIHINSGRVTLQAELGHAGTARRLRDLVNRTFRVDPELHTVSSGARGAHHYVVRIGRDGERISRRIGLIDTYGRPVRGLPPSIIGGSKADAAAAWRGAFLARGALLEPGRNAALEVICPGLESAYALGGLARRLGIPYRARESRGAHRVDIREGDAIAAMLTRMGANDAVIRWEELRTEREVTGTANRLANFDDANMRRSADAAVVAVIRVRRAFEILGDDLPDNLREAGEFRIQYPEDSLNLLGERMSPVATKDAVAGRLRRLNTMADKRAAELGIPSTLDAVNERRRRRPSPGEK</sequence>
<keyword evidence="1 5" id="KW-0132">Cell division</keyword>
<dbReference type="InterPro" id="IPR003802">
    <property type="entry name" value="Sporulation_regulator_WhiA"/>
</dbReference>
<evidence type="ECO:0000259" key="7">
    <source>
        <dbReference type="Pfam" id="PF10298"/>
    </source>
</evidence>
<dbReference type="GO" id="GO:0043937">
    <property type="term" value="P:regulation of sporulation"/>
    <property type="evidence" value="ECO:0007669"/>
    <property type="project" value="InterPro"/>
</dbReference>
<dbReference type="InterPro" id="IPR023054">
    <property type="entry name" value="Sporulation_regulator_WhiA_C"/>
</dbReference>
<evidence type="ECO:0000313" key="9">
    <source>
        <dbReference type="EMBL" id="AZN29404.1"/>
    </source>
</evidence>
<evidence type="ECO:0000259" key="6">
    <source>
        <dbReference type="Pfam" id="PF02650"/>
    </source>
</evidence>
<dbReference type="GO" id="GO:0051301">
    <property type="term" value="P:cell division"/>
    <property type="evidence" value="ECO:0007669"/>
    <property type="project" value="UniProtKB-UniRule"/>
</dbReference>
<keyword evidence="10" id="KW-1185">Reference proteome</keyword>
<gene>
    <name evidence="5 9" type="primary">whiA</name>
    <name evidence="9" type="ORF">EJO69_03085</name>
</gene>
<dbReference type="OrthoDB" id="5197218at2"/>
<keyword evidence="3 5" id="KW-0131">Cell cycle</keyword>
<comment type="function">
    <text evidence="5">Involved in cell division and chromosome segregation.</text>
</comment>
<dbReference type="PANTHER" id="PTHR37307">
    <property type="entry name" value="CELL DIVISION PROTEIN WHIA-RELATED"/>
    <property type="match status" value="1"/>
</dbReference>
<reference evidence="9 10" key="1">
    <citation type="submission" date="2018-12" db="EMBL/GenBank/DDBJ databases">
        <title>Complete genome sequence of Flaviflexus salsibiostraticola KCTC 33148.</title>
        <authorList>
            <person name="Bae J.-W."/>
        </authorList>
    </citation>
    <scope>NUCLEOTIDE SEQUENCE [LARGE SCALE GENOMIC DNA]</scope>
    <source>
        <strain evidence="9 10">KCTC 33148</strain>
    </source>
</reference>
<evidence type="ECO:0000256" key="4">
    <source>
        <dbReference type="ARBA" id="ARBA00068775"/>
    </source>
</evidence>
<proteinExistence type="inferred from homology"/>
<dbReference type="InterPro" id="IPR027434">
    <property type="entry name" value="Homing_endonucl"/>
</dbReference>
<dbReference type="InterPro" id="IPR018478">
    <property type="entry name" value="Sporu_reg_WhiA_N_dom"/>
</dbReference>
<dbReference type="NCBIfam" id="TIGR00647">
    <property type="entry name" value="DNA_bind_WhiA"/>
    <property type="match status" value="1"/>
</dbReference>
<evidence type="ECO:0000259" key="8">
    <source>
        <dbReference type="Pfam" id="PF14527"/>
    </source>
</evidence>
<dbReference type="KEGG" id="fsl:EJO69_03085"/>
<dbReference type="Gene3D" id="3.10.28.10">
    <property type="entry name" value="Homing endonucleases"/>
    <property type="match status" value="1"/>
</dbReference>
<evidence type="ECO:0000256" key="2">
    <source>
        <dbReference type="ARBA" id="ARBA00023125"/>
    </source>
</evidence>
<evidence type="ECO:0000256" key="3">
    <source>
        <dbReference type="ARBA" id="ARBA00023306"/>
    </source>
</evidence>
<dbReference type="Proteomes" id="UP000270021">
    <property type="component" value="Chromosome"/>
</dbReference>
<protein>
    <recommendedName>
        <fullName evidence="4 5">Probable cell division protein WhiA</fullName>
    </recommendedName>
</protein>
<dbReference type="InterPro" id="IPR039518">
    <property type="entry name" value="WhiA_LAGLIDADG_dom"/>
</dbReference>
<organism evidence="9 10">
    <name type="scientific">Flaviflexus salsibiostraticola</name>
    <dbReference type="NCBI Taxonomy" id="1282737"/>
    <lineage>
        <taxon>Bacteria</taxon>
        <taxon>Bacillati</taxon>
        <taxon>Actinomycetota</taxon>
        <taxon>Actinomycetes</taxon>
        <taxon>Actinomycetales</taxon>
        <taxon>Actinomycetaceae</taxon>
        <taxon>Flaviflexus</taxon>
    </lineage>
</organism>